<evidence type="ECO:0000259" key="1">
    <source>
        <dbReference type="SMART" id="SM00731"/>
    </source>
</evidence>
<feature type="domain" description="SprT-like" evidence="1">
    <location>
        <begin position="2"/>
        <end position="141"/>
    </location>
</feature>
<dbReference type="SMART" id="SM00731">
    <property type="entry name" value="SprT"/>
    <property type="match status" value="1"/>
</dbReference>
<dbReference type="Proteomes" id="UP000598775">
    <property type="component" value="Unassembled WGS sequence"/>
</dbReference>
<dbReference type="EMBL" id="BMGP01000002">
    <property type="protein sequence ID" value="GGF20598.1"/>
    <property type="molecule type" value="Genomic_DNA"/>
</dbReference>
<dbReference type="InterPro" id="IPR006640">
    <property type="entry name" value="SprT-like_domain"/>
</dbReference>
<keyword evidence="3" id="KW-1185">Reference proteome</keyword>
<evidence type="ECO:0000313" key="3">
    <source>
        <dbReference type="Proteomes" id="UP000598775"/>
    </source>
</evidence>
<dbReference type="RefSeq" id="WP_188675444.1">
    <property type="nucleotide sequence ID" value="NZ_BMGP01000002.1"/>
</dbReference>
<organism evidence="2 3">
    <name type="scientific">Subtercola lobariae</name>
    <dbReference type="NCBI Taxonomy" id="1588641"/>
    <lineage>
        <taxon>Bacteria</taxon>
        <taxon>Bacillati</taxon>
        <taxon>Actinomycetota</taxon>
        <taxon>Actinomycetes</taxon>
        <taxon>Micrococcales</taxon>
        <taxon>Microbacteriaceae</taxon>
        <taxon>Subtercola</taxon>
    </lineage>
</organism>
<dbReference type="Pfam" id="PF10263">
    <property type="entry name" value="SprT-like"/>
    <property type="match status" value="1"/>
</dbReference>
<reference evidence="2 3" key="1">
    <citation type="journal article" date="2014" name="Int. J. Syst. Evol. Microbiol.">
        <title>Complete genome sequence of Corynebacterium casei LMG S-19264T (=DSM 44701T), isolated from a smear-ripened cheese.</title>
        <authorList>
            <consortium name="US DOE Joint Genome Institute (JGI-PGF)"/>
            <person name="Walter F."/>
            <person name="Albersmeier A."/>
            <person name="Kalinowski J."/>
            <person name="Ruckert C."/>
        </authorList>
    </citation>
    <scope>NUCLEOTIDE SEQUENCE [LARGE SCALE GENOMIC DNA]</scope>
    <source>
        <strain evidence="2 3">CGMCC 1.12976</strain>
    </source>
</reference>
<protein>
    <recommendedName>
        <fullName evidence="1">SprT-like domain-containing protein</fullName>
    </recommendedName>
</protein>
<dbReference type="GO" id="GO:0006950">
    <property type="term" value="P:response to stress"/>
    <property type="evidence" value="ECO:0007669"/>
    <property type="project" value="UniProtKB-ARBA"/>
</dbReference>
<dbReference type="Gene3D" id="3.30.2010.10">
    <property type="entry name" value="Metalloproteases ('zincins'), catalytic domain"/>
    <property type="match status" value="1"/>
</dbReference>
<proteinExistence type="predicted"/>
<evidence type="ECO:0000313" key="2">
    <source>
        <dbReference type="EMBL" id="GGF20598.1"/>
    </source>
</evidence>
<name>A0A917B4U7_9MICO</name>
<gene>
    <name evidence="2" type="ORF">GCM10011399_12790</name>
</gene>
<sequence>MADLLRVRGWANALIALYLDPGVWSFGYDNAKTRAGLCNYTLKRITVSRYLASRYEDDEIHQILLHEVAHAVAGSRAGHGPKWRAIAAEMGYAGGRLHHGETAHELAPWVGTCPNGHEHFRYRKPTRDSACGACSKRFDARYIIVWRQRVVTAGSRRRAAAAAASR</sequence>
<comment type="caution">
    <text evidence="2">The sequence shown here is derived from an EMBL/GenBank/DDBJ whole genome shotgun (WGS) entry which is preliminary data.</text>
</comment>
<dbReference type="AlphaFoldDB" id="A0A917B4U7"/>
<accession>A0A917B4U7</accession>